<dbReference type="Proteomes" id="UP000191812">
    <property type="component" value="Unassembled WGS sequence"/>
</dbReference>
<name>A0ABM9VFC2_9HYPH</name>
<keyword evidence="2" id="KW-1185">Reference proteome</keyword>
<reference evidence="1 2" key="1">
    <citation type="submission" date="2016-01" db="EMBL/GenBank/DDBJ databases">
        <authorList>
            <person name="Regsiter A."/>
            <person name="william w."/>
        </authorList>
    </citation>
    <scope>NUCLEOTIDE SEQUENCE [LARGE SCALE GENOMIC DNA]</scope>
    <source>
        <strain evidence="1 2">CFBP 6927</strain>
    </source>
</reference>
<comment type="caution">
    <text evidence="1">The sequence shown here is derived from an EMBL/GenBank/DDBJ whole genome shotgun (WGS) entry which is preliminary data.</text>
</comment>
<organism evidence="1 2">
    <name type="scientific">Agrobacterium genomosp. 13 str. CFBP 6927</name>
    <dbReference type="NCBI Taxonomy" id="1183428"/>
    <lineage>
        <taxon>Bacteria</taxon>
        <taxon>Pseudomonadati</taxon>
        <taxon>Pseudomonadota</taxon>
        <taxon>Alphaproteobacteria</taxon>
        <taxon>Hyphomicrobiales</taxon>
        <taxon>Rhizobiaceae</taxon>
        <taxon>Rhizobium/Agrobacterium group</taxon>
        <taxon>Agrobacterium</taxon>
        <taxon>Agrobacterium tumefaciens complex</taxon>
    </lineage>
</organism>
<sequence length="23" mass="2590">MGVKFEWGLFKVFETLGCARGLT</sequence>
<evidence type="ECO:0000313" key="1">
    <source>
        <dbReference type="EMBL" id="CUX30062.1"/>
    </source>
</evidence>
<dbReference type="EMBL" id="FBWH01000023">
    <property type="protein sequence ID" value="CUX30062.1"/>
    <property type="molecule type" value="Genomic_DNA"/>
</dbReference>
<protein>
    <submittedName>
        <fullName evidence="1">Uncharacterized protein</fullName>
    </submittedName>
</protein>
<evidence type="ECO:0000313" key="2">
    <source>
        <dbReference type="Proteomes" id="UP000191812"/>
    </source>
</evidence>
<accession>A0ABM9VFC2</accession>
<gene>
    <name evidence="1" type="ORF">AGR13a_Cc30003</name>
</gene>
<proteinExistence type="predicted"/>